<feature type="transmembrane region" description="Helical" evidence="6">
    <location>
        <begin position="51"/>
        <end position="68"/>
    </location>
</feature>
<dbReference type="Proteomes" id="UP000254258">
    <property type="component" value="Unassembled WGS sequence"/>
</dbReference>
<evidence type="ECO:0000313" key="8">
    <source>
        <dbReference type="EMBL" id="RDS79960.1"/>
    </source>
</evidence>
<feature type="transmembrane region" description="Helical" evidence="6">
    <location>
        <begin position="116"/>
        <end position="140"/>
    </location>
</feature>
<reference evidence="8 9" key="1">
    <citation type="submission" date="2018-07" db="EMBL/GenBank/DDBJ databases">
        <title>Dyella monticola sp. nov. and Dyella psychrodurans sp. nov. isolated from monsoon evergreen broad-leaved forest soil of Dinghu Mountain, China.</title>
        <authorList>
            <person name="Gao Z."/>
            <person name="Qiu L."/>
        </authorList>
    </citation>
    <scope>NUCLEOTIDE SEQUENCE [LARGE SCALE GENOMIC DNA]</scope>
    <source>
        <strain evidence="8 9">4G-K06</strain>
    </source>
</reference>
<feature type="domain" description="MASE1" evidence="7">
    <location>
        <begin position="17"/>
        <end position="293"/>
    </location>
</feature>
<evidence type="ECO:0000256" key="6">
    <source>
        <dbReference type="SAM" id="Phobius"/>
    </source>
</evidence>
<feature type="transmembrane region" description="Helical" evidence="6">
    <location>
        <begin position="160"/>
        <end position="177"/>
    </location>
</feature>
<proteinExistence type="predicted"/>
<keyword evidence="9" id="KW-1185">Reference proteome</keyword>
<name>A0A370WV33_9GAMM</name>
<keyword evidence="5 6" id="KW-0472">Membrane</keyword>
<dbReference type="GO" id="GO:0005886">
    <property type="term" value="C:plasma membrane"/>
    <property type="evidence" value="ECO:0007669"/>
    <property type="project" value="UniProtKB-SubCell"/>
</dbReference>
<dbReference type="InterPro" id="IPR007895">
    <property type="entry name" value="MASE1"/>
</dbReference>
<evidence type="ECO:0000256" key="5">
    <source>
        <dbReference type="ARBA" id="ARBA00023136"/>
    </source>
</evidence>
<comment type="caution">
    <text evidence="8">The sequence shown here is derived from an EMBL/GenBank/DDBJ whole genome shotgun (WGS) entry which is preliminary data.</text>
</comment>
<dbReference type="RefSeq" id="WP_115496587.1">
    <property type="nucleotide sequence ID" value="NZ_QRBE01000010.1"/>
</dbReference>
<dbReference type="AlphaFoldDB" id="A0A370WV33"/>
<protein>
    <recommendedName>
        <fullName evidence="7">MASE1 domain-containing protein</fullName>
    </recommendedName>
</protein>
<evidence type="ECO:0000256" key="1">
    <source>
        <dbReference type="ARBA" id="ARBA00004651"/>
    </source>
</evidence>
<keyword evidence="4 6" id="KW-1133">Transmembrane helix</keyword>
<evidence type="ECO:0000259" key="7">
    <source>
        <dbReference type="Pfam" id="PF05231"/>
    </source>
</evidence>
<evidence type="ECO:0000313" key="9">
    <source>
        <dbReference type="Proteomes" id="UP000254258"/>
    </source>
</evidence>
<accession>A0A370WV33</accession>
<evidence type="ECO:0000256" key="3">
    <source>
        <dbReference type="ARBA" id="ARBA00022692"/>
    </source>
</evidence>
<comment type="subcellular location">
    <subcellularLocation>
        <location evidence="1">Cell membrane</location>
        <topology evidence="1">Multi-pass membrane protein</topology>
    </subcellularLocation>
</comment>
<dbReference type="OrthoDB" id="5929525at2"/>
<sequence>MLKSIVGDKWLRQVAVFAAYCAAYMVLRPWSNGIWGLTDGLRLSALLLLPYRYWPTLALAEIGPLIYYNHADQAQLGLTWVIGNCIPPILYAMPVVAWCRRGLALFPARHVIRAKALLICVVVSAVVWTVTTVPLLLVVVQPPGTPHPYHFHSMQILQLFLGRYTGILTILPMALVFKLRKPQHGHAHMLAVVKSSLTLEFLALLLPALILLYWLNLQASADIRPVIRMAMFLPTAWLTTRHGWRAAALGTTATLICIVSDMASRADNLDVLGMQAFIAFSVTCLFALGSRSTAEDTAGEQEHMDAKTAIKLAQQGMYFCELRMRQASQTLEQVSGTLQLTQARLLNRFKNVLLFTEDQSYYKQMAATQIQVHQAVESMHPTAWREGGLPAALRETIGLALEEAGVAYRFELKGRGLSRLSRGLHAAIYRLACEVVVYVFAWQAWSTITVSLRGGFTHGQRWVTLRIQGYGRAEAALPMHRKEESQYLAAKLGANSLSVMAMRDYARLYNGELHTYNEPHTFRITALMHDVSQQVQGSHATTPAPLELYLR</sequence>
<organism evidence="8 9">
    <name type="scientific">Dyella monticola</name>
    <dbReference type="NCBI Taxonomy" id="1927958"/>
    <lineage>
        <taxon>Bacteria</taxon>
        <taxon>Pseudomonadati</taxon>
        <taxon>Pseudomonadota</taxon>
        <taxon>Gammaproteobacteria</taxon>
        <taxon>Lysobacterales</taxon>
        <taxon>Rhodanobacteraceae</taxon>
        <taxon>Dyella</taxon>
    </lineage>
</organism>
<keyword evidence="2" id="KW-1003">Cell membrane</keyword>
<evidence type="ECO:0000256" key="4">
    <source>
        <dbReference type="ARBA" id="ARBA00022989"/>
    </source>
</evidence>
<dbReference type="EMBL" id="QRBE01000010">
    <property type="protein sequence ID" value="RDS79960.1"/>
    <property type="molecule type" value="Genomic_DNA"/>
</dbReference>
<keyword evidence="3 6" id="KW-0812">Transmembrane</keyword>
<gene>
    <name evidence="8" type="ORF">DWU98_16105</name>
</gene>
<feature type="transmembrane region" description="Helical" evidence="6">
    <location>
        <begin position="12"/>
        <end position="31"/>
    </location>
</feature>
<evidence type="ECO:0000256" key="2">
    <source>
        <dbReference type="ARBA" id="ARBA00022475"/>
    </source>
</evidence>
<feature type="transmembrane region" description="Helical" evidence="6">
    <location>
        <begin position="197"/>
        <end position="215"/>
    </location>
</feature>
<dbReference type="Pfam" id="PF05231">
    <property type="entry name" value="MASE1"/>
    <property type="match status" value="1"/>
</dbReference>